<protein>
    <recommendedName>
        <fullName evidence="3">F-box domain-containing protein</fullName>
    </recommendedName>
</protein>
<evidence type="ECO:0000313" key="2">
    <source>
        <dbReference type="Proteomes" id="UP000007148"/>
    </source>
</evidence>
<accession>G4TQV7</accession>
<dbReference type="Proteomes" id="UP000007148">
    <property type="component" value="Unassembled WGS sequence"/>
</dbReference>
<evidence type="ECO:0008006" key="3">
    <source>
        <dbReference type="Google" id="ProtNLM"/>
    </source>
</evidence>
<gene>
    <name evidence="1" type="ORF">PIIN_07654</name>
</gene>
<proteinExistence type="predicted"/>
<comment type="caution">
    <text evidence="1">The sequence shown here is derived from an EMBL/GenBank/DDBJ whole genome shotgun (WGS) entry which is preliminary data.</text>
</comment>
<dbReference type="InParanoid" id="G4TQV7"/>
<dbReference type="AlphaFoldDB" id="G4TQV7"/>
<keyword evidence="2" id="KW-1185">Reference proteome</keyword>
<reference evidence="1 2" key="1">
    <citation type="journal article" date="2011" name="PLoS Pathog.">
        <title>Endophytic Life Strategies Decoded by Genome and Transcriptome Analyses of the Mutualistic Root Symbiont Piriformospora indica.</title>
        <authorList>
            <person name="Zuccaro A."/>
            <person name="Lahrmann U."/>
            <person name="Guldener U."/>
            <person name="Langen G."/>
            <person name="Pfiffi S."/>
            <person name="Biedenkopf D."/>
            <person name="Wong P."/>
            <person name="Samans B."/>
            <person name="Grimm C."/>
            <person name="Basiewicz M."/>
            <person name="Murat C."/>
            <person name="Martin F."/>
            <person name="Kogel K.H."/>
        </authorList>
    </citation>
    <scope>NUCLEOTIDE SEQUENCE [LARGE SCALE GENOMIC DNA]</scope>
    <source>
        <strain evidence="1 2">DSM 11827</strain>
    </source>
</reference>
<organism evidence="1 2">
    <name type="scientific">Serendipita indica (strain DSM 11827)</name>
    <name type="common">Root endophyte fungus</name>
    <name type="synonym">Piriformospora indica</name>
    <dbReference type="NCBI Taxonomy" id="1109443"/>
    <lineage>
        <taxon>Eukaryota</taxon>
        <taxon>Fungi</taxon>
        <taxon>Dikarya</taxon>
        <taxon>Basidiomycota</taxon>
        <taxon>Agaricomycotina</taxon>
        <taxon>Agaricomycetes</taxon>
        <taxon>Sebacinales</taxon>
        <taxon>Serendipitaceae</taxon>
        <taxon>Serendipita</taxon>
    </lineage>
</organism>
<name>G4TQV7_SERID</name>
<dbReference type="HOGENOM" id="CLU_1050180_0_0_1"/>
<sequence>MAHDDRVPRRINNDVIPFDILGQIMQSMIDDFDSEHDPYILGRLQLPRCINFTAHSTPTVSQVDRVWRYCPLRPDVNAKAPTDSIRYWNVQDGIATYRASSSCSASYIIACGHGLLVFPVGSSFPHLRDLTIADTIPQSKAFRYFSAPKLQVLRVSAQIFRNSSILKCIGIPFANIRHLEVTCDIDYQVESQESDLYALEVLAVVPNLQKLVIRQYDRSCGRCSSICAHAMKMFRGHLDLIVYYLPGREPAGAMDISRAHSIVVG</sequence>
<dbReference type="EMBL" id="CAFZ01000246">
    <property type="protein sequence ID" value="CCA73700.1"/>
    <property type="molecule type" value="Genomic_DNA"/>
</dbReference>
<evidence type="ECO:0000313" key="1">
    <source>
        <dbReference type="EMBL" id="CCA73700.1"/>
    </source>
</evidence>